<reference evidence="2" key="1">
    <citation type="submission" date="2018-11" db="EMBL/GenBank/DDBJ databases">
        <authorList>
            <consortium name="Genoscope - CEA"/>
            <person name="William W."/>
        </authorList>
    </citation>
    <scope>NUCLEOTIDE SEQUENCE</scope>
</reference>
<gene>
    <name evidence="2" type="ORF">BOLC3T14208H</name>
</gene>
<evidence type="ECO:0000256" key="1">
    <source>
        <dbReference type="SAM" id="MobiDB-lite"/>
    </source>
</evidence>
<evidence type="ECO:0000313" key="2">
    <source>
        <dbReference type="EMBL" id="VDC88169.1"/>
    </source>
</evidence>
<proteinExistence type="predicted"/>
<organism evidence="2">
    <name type="scientific">Brassica oleracea</name>
    <name type="common">Wild cabbage</name>
    <dbReference type="NCBI Taxonomy" id="3712"/>
    <lineage>
        <taxon>Eukaryota</taxon>
        <taxon>Viridiplantae</taxon>
        <taxon>Streptophyta</taxon>
        <taxon>Embryophyta</taxon>
        <taxon>Tracheophyta</taxon>
        <taxon>Spermatophyta</taxon>
        <taxon>Magnoliopsida</taxon>
        <taxon>eudicotyledons</taxon>
        <taxon>Gunneridae</taxon>
        <taxon>Pentapetalae</taxon>
        <taxon>rosids</taxon>
        <taxon>malvids</taxon>
        <taxon>Brassicales</taxon>
        <taxon>Brassicaceae</taxon>
        <taxon>Brassiceae</taxon>
        <taxon>Brassica</taxon>
    </lineage>
</organism>
<name>A0A3P6AFN7_BRAOL</name>
<sequence>MCLSEDLKVDHGGDPASAPKDVVSQLRDSTGESVAAVENAPLDLEAGRNSWRGTLKNEFEASRLVHHRPESQPATGNFLFLFS</sequence>
<feature type="region of interest" description="Disordered" evidence="1">
    <location>
        <begin position="1"/>
        <end position="21"/>
    </location>
</feature>
<feature type="compositionally biased region" description="Basic and acidic residues" evidence="1">
    <location>
        <begin position="1"/>
        <end position="13"/>
    </location>
</feature>
<protein>
    <submittedName>
        <fullName evidence="2">Uncharacterized protein</fullName>
    </submittedName>
</protein>
<dbReference type="AlphaFoldDB" id="A0A3P6AFN7"/>
<dbReference type="EMBL" id="LR031872">
    <property type="protein sequence ID" value="VDC88169.1"/>
    <property type="molecule type" value="Genomic_DNA"/>
</dbReference>
<accession>A0A3P6AFN7</accession>